<dbReference type="PROSITE" id="PS51257">
    <property type="entry name" value="PROKAR_LIPOPROTEIN"/>
    <property type="match status" value="1"/>
</dbReference>
<evidence type="ECO:0000256" key="1">
    <source>
        <dbReference type="SAM" id="SignalP"/>
    </source>
</evidence>
<comment type="caution">
    <text evidence="3">The sequence shown here is derived from an EMBL/GenBank/DDBJ whole genome shotgun (WGS) entry which is preliminary data.</text>
</comment>
<evidence type="ECO:0000313" key="3">
    <source>
        <dbReference type="EMBL" id="MFD2913467.1"/>
    </source>
</evidence>
<evidence type="ECO:0000259" key="2">
    <source>
        <dbReference type="Pfam" id="PF26353"/>
    </source>
</evidence>
<feature type="signal peptide" evidence="1">
    <location>
        <begin position="1"/>
        <end position="23"/>
    </location>
</feature>
<dbReference type="Proteomes" id="UP001597561">
    <property type="component" value="Unassembled WGS sequence"/>
</dbReference>
<gene>
    <name evidence="3" type="ORF">ACFS5P_16390</name>
</gene>
<dbReference type="Pfam" id="PF26353">
    <property type="entry name" value="YhfM"/>
    <property type="match status" value="1"/>
</dbReference>
<dbReference type="EMBL" id="JBHUPG010000031">
    <property type="protein sequence ID" value="MFD2913467.1"/>
    <property type="molecule type" value="Genomic_DNA"/>
</dbReference>
<reference evidence="4" key="1">
    <citation type="journal article" date="2019" name="Int. J. Syst. Evol. Microbiol.">
        <title>The Global Catalogue of Microorganisms (GCM) 10K type strain sequencing project: providing services to taxonomists for standard genome sequencing and annotation.</title>
        <authorList>
            <consortium name="The Broad Institute Genomics Platform"/>
            <consortium name="The Broad Institute Genome Sequencing Center for Infectious Disease"/>
            <person name="Wu L."/>
            <person name="Ma J."/>
        </authorList>
    </citation>
    <scope>NUCLEOTIDE SEQUENCE [LARGE SCALE GENOMIC DNA]</scope>
    <source>
        <strain evidence="4">KCTC 13528</strain>
    </source>
</reference>
<name>A0ABW5ZLR9_9BACL</name>
<evidence type="ECO:0000313" key="4">
    <source>
        <dbReference type="Proteomes" id="UP001597561"/>
    </source>
</evidence>
<sequence length="123" mass="14038">MKKITIFISFVVFSMFFATGCSSDDIKKIDVYEMESFSAIKEDSLTSYTDSEEVSLVVKAFNNAKKEPGIVDIADPEYQVQIGEESYYLWIREEQGTIMNVNDTHTIYSLSKNSAEKVYDLLN</sequence>
<feature type="chain" id="PRO_5046401618" description="YhfM-like domain-containing protein" evidence="1">
    <location>
        <begin position="24"/>
        <end position="123"/>
    </location>
</feature>
<feature type="domain" description="YhfM-like" evidence="2">
    <location>
        <begin position="46"/>
        <end position="122"/>
    </location>
</feature>
<accession>A0ABW5ZLR9</accession>
<organism evidence="3 4">
    <name type="scientific">Jeotgalibacillus terrae</name>
    <dbReference type="NCBI Taxonomy" id="587735"/>
    <lineage>
        <taxon>Bacteria</taxon>
        <taxon>Bacillati</taxon>
        <taxon>Bacillota</taxon>
        <taxon>Bacilli</taxon>
        <taxon>Bacillales</taxon>
        <taxon>Caryophanaceae</taxon>
        <taxon>Jeotgalibacillus</taxon>
    </lineage>
</organism>
<proteinExistence type="predicted"/>
<keyword evidence="1" id="KW-0732">Signal</keyword>
<protein>
    <recommendedName>
        <fullName evidence="2">YhfM-like domain-containing protein</fullName>
    </recommendedName>
</protein>
<dbReference type="RefSeq" id="WP_204728385.1">
    <property type="nucleotide sequence ID" value="NZ_JAFBDK010000003.1"/>
</dbReference>
<dbReference type="InterPro" id="IPR058780">
    <property type="entry name" value="YhfM-like_dom"/>
</dbReference>
<keyword evidence="4" id="KW-1185">Reference proteome</keyword>